<reference evidence="1 2" key="1">
    <citation type="submission" date="2016-05" db="EMBL/GenBank/DDBJ databases">
        <title>Complete genome sequence of a phthalic acid esters degrading Mycobacterium sp. YC-RL4.</title>
        <authorList>
            <person name="Ren L."/>
            <person name="Fan S."/>
            <person name="Ruth N."/>
            <person name="Jia Y."/>
            <person name="Wang J."/>
            <person name="Qiao C."/>
        </authorList>
    </citation>
    <scope>NUCLEOTIDE SEQUENCE [LARGE SCALE GENOMIC DNA]</scope>
    <source>
        <strain evidence="1 2">YC-RL4</strain>
    </source>
</reference>
<dbReference type="KEGG" id="madi:A7U43_07525"/>
<organism evidence="1 2">
    <name type="scientific">Mycobacterium adipatum</name>
    <dbReference type="NCBI Taxonomy" id="1682113"/>
    <lineage>
        <taxon>Bacteria</taxon>
        <taxon>Bacillati</taxon>
        <taxon>Actinomycetota</taxon>
        <taxon>Actinomycetes</taxon>
        <taxon>Mycobacteriales</taxon>
        <taxon>Mycobacteriaceae</taxon>
        <taxon>Mycobacterium</taxon>
    </lineage>
</organism>
<accession>A0A172UJG5</accession>
<evidence type="ECO:0000313" key="1">
    <source>
        <dbReference type="EMBL" id="ANE79193.1"/>
    </source>
</evidence>
<dbReference type="AlphaFoldDB" id="A0A172UJG5"/>
<dbReference type="EMBL" id="CP015596">
    <property type="protein sequence ID" value="ANE79193.1"/>
    <property type="molecule type" value="Genomic_DNA"/>
</dbReference>
<name>A0A172UJG5_9MYCO</name>
<dbReference type="OrthoDB" id="3571220at2"/>
<sequence>MRTRFNGHIAGFGTEAGIRFVVGVWQSSPFGAFADVMVQTVDDRRILLAPTDEVAEFISATYTFDDIRVGSVIAELDGDRLTVSTADLEVRVRLGGPARFDRLLRLVPARLAGAPWWLRIINPVAGLLVPGVHTAGTAGGGRREYYGVRRTRCIEALSGRFGPVPLGGLADLAPPVAFGFSSAPADPQLVAVTTTIDLP</sequence>
<dbReference type="Proteomes" id="UP000077143">
    <property type="component" value="Chromosome"/>
</dbReference>
<proteinExistence type="predicted"/>
<protein>
    <submittedName>
        <fullName evidence="1">Uncharacterized protein</fullName>
    </submittedName>
</protein>
<dbReference type="STRING" id="1682113.A7U43_07525"/>
<evidence type="ECO:0000313" key="2">
    <source>
        <dbReference type="Proteomes" id="UP000077143"/>
    </source>
</evidence>
<gene>
    <name evidence="1" type="ORF">A7U43_07525</name>
</gene>
<keyword evidence="2" id="KW-1185">Reference proteome</keyword>
<dbReference type="RefSeq" id="WP_067993008.1">
    <property type="nucleotide sequence ID" value="NZ_CP015596.1"/>
</dbReference>